<name>A0ABS9GYI1_9BACL</name>
<evidence type="ECO:0000259" key="1">
    <source>
        <dbReference type="Pfam" id="PF08241"/>
    </source>
</evidence>
<dbReference type="RefSeq" id="WP_236331996.1">
    <property type="nucleotide sequence ID" value="NZ_JAKIJS010000001.1"/>
</dbReference>
<dbReference type="GO" id="GO:0032259">
    <property type="term" value="P:methylation"/>
    <property type="evidence" value="ECO:0007669"/>
    <property type="project" value="UniProtKB-KW"/>
</dbReference>
<proteinExistence type="predicted"/>
<dbReference type="SUPFAM" id="SSF53335">
    <property type="entry name" value="S-adenosyl-L-methionine-dependent methyltransferases"/>
    <property type="match status" value="1"/>
</dbReference>
<sequence>MKSYPNRPVSRSFGFDRGQPVDRYFIDQFLEKNKVHITGELLEIGDASYSKKFGRDVESFDVLDIKEHEEVTLIGNLETGENLPSNRFDCFILTQVIHLLYDLKGASEMAMDVLKPGGTLLVTVPGISQSCKTKTYGDYWRFTNMSLKRLFQDLEVVESVDVSSYGNLPTAQAFLEGRASHELNRSAFSFHDPHYEVIMGAVIKKSDEIHGS</sequence>
<organism evidence="2 3">
    <name type="scientific">Pseudalkalibacillus berkeleyi</name>
    <dbReference type="NCBI Taxonomy" id="1069813"/>
    <lineage>
        <taxon>Bacteria</taxon>
        <taxon>Bacillati</taxon>
        <taxon>Bacillota</taxon>
        <taxon>Bacilli</taxon>
        <taxon>Bacillales</taxon>
        <taxon>Fictibacillaceae</taxon>
        <taxon>Pseudalkalibacillus</taxon>
    </lineage>
</organism>
<reference evidence="2 3" key="1">
    <citation type="submission" date="2022-01" db="EMBL/GenBank/DDBJ databases">
        <title>Alkalihalobacillus sp. EGI L200015, a novel bacterium isolated from a salt lake sediment.</title>
        <authorList>
            <person name="Gao L."/>
            <person name="Fang B.-Z."/>
            <person name="Li W.-J."/>
        </authorList>
    </citation>
    <scope>NUCLEOTIDE SEQUENCE [LARGE SCALE GENOMIC DNA]</scope>
    <source>
        <strain evidence="2 3">KCTC 12718</strain>
    </source>
</reference>
<dbReference type="EMBL" id="JAKIJS010000001">
    <property type="protein sequence ID" value="MCF6136876.1"/>
    <property type="molecule type" value="Genomic_DNA"/>
</dbReference>
<evidence type="ECO:0000313" key="2">
    <source>
        <dbReference type="EMBL" id="MCF6136876.1"/>
    </source>
</evidence>
<comment type="caution">
    <text evidence="2">The sequence shown here is derived from an EMBL/GenBank/DDBJ whole genome shotgun (WGS) entry which is preliminary data.</text>
</comment>
<evidence type="ECO:0000313" key="3">
    <source>
        <dbReference type="Proteomes" id="UP001649381"/>
    </source>
</evidence>
<dbReference type="GO" id="GO:0008168">
    <property type="term" value="F:methyltransferase activity"/>
    <property type="evidence" value="ECO:0007669"/>
    <property type="project" value="UniProtKB-KW"/>
</dbReference>
<dbReference type="InterPro" id="IPR029063">
    <property type="entry name" value="SAM-dependent_MTases_sf"/>
</dbReference>
<dbReference type="Gene3D" id="3.40.50.150">
    <property type="entry name" value="Vaccinia Virus protein VP39"/>
    <property type="match status" value="1"/>
</dbReference>
<keyword evidence="2" id="KW-0489">Methyltransferase</keyword>
<keyword evidence="3" id="KW-1185">Reference proteome</keyword>
<keyword evidence="2" id="KW-0808">Transferase</keyword>
<gene>
    <name evidence="2" type="ORF">L2716_03975</name>
</gene>
<protein>
    <submittedName>
        <fullName evidence="2">Class I SAM-dependent methyltransferase</fullName>
    </submittedName>
</protein>
<accession>A0ABS9GYI1</accession>
<dbReference type="Pfam" id="PF08241">
    <property type="entry name" value="Methyltransf_11"/>
    <property type="match status" value="1"/>
</dbReference>
<dbReference type="InterPro" id="IPR013216">
    <property type="entry name" value="Methyltransf_11"/>
</dbReference>
<dbReference type="Proteomes" id="UP001649381">
    <property type="component" value="Unassembled WGS sequence"/>
</dbReference>
<feature type="domain" description="Methyltransferase type 11" evidence="1">
    <location>
        <begin position="73"/>
        <end position="121"/>
    </location>
</feature>